<feature type="domain" description="RRM" evidence="3">
    <location>
        <begin position="26"/>
        <end position="125"/>
    </location>
</feature>
<feature type="compositionally biased region" description="Basic residues" evidence="2">
    <location>
        <begin position="146"/>
        <end position="156"/>
    </location>
</feature>
<feature type="region of interest" description="Disordered" evidence="2">
    <location>
        <begin position="124"/>
        <end position="156"/>
    </location>
</feature>
<keyword evidence="5" id="KW-1185">Reference proteome</keyword>
<evidence type="ECO:0000313" key="5">
    <source>
        <dbReference type="Proteomes" id="UP001590950"/>
    </source>
</evidence>
<dbReference type="InterPro" id="IPR000504">
    <property type="entry name" value="RRM_dom"/>
</dbReference>
<sequence length="156" mass="17828">MPSVLLQIEHVTFQYSPISLNYYITEDLNLLFEHFGAVESVRFAEDSHGNPFVMNRIYPTRSDLEYCNNNGRFTLIEGSEAGYVGHNFGRAFVSMESGKGARRARSELHGVAIDGSVVRVTMAPVPPAPKHKETKETPIPPETKPRERRLRRWEFY</sequence>
<dbReference type="EMBL" id="JBEFKJ010000011">
    <property type="protein sequence ID" value="KAL2043448.1"/>
    <property type="molecule type" value="Genomic_DNA"/>
</dbReference>
<dbReference type="Gene3D" id="3.30.70.330">
    <property type="match status" value="1"/>
</dbReference>
<dbReference type="InterPro" id="IPR035979">
    <property type="entry name" value="RBD_domain_sf"/>
</dbReference>
<protein>
    <recommendedName>
        <fullName evidence="3">RRM domain-containing protein</fullName>
    </recommendedName>
</protein>
<evidence type="ECO:0000256" key="2">
    <source>
        <dbReference type="SAM" id="MobiDB-lite"/>
    </source>
</evidence>
<evidence type="ECO:0000256" key="1">
    <source>
        <dbReference type="PROSITE-ProRule" id="PRU00176"/>
    </source>
</evidence>
<dbReference type="InterPro" id="IPR012677">
    <property type="entry name" value="Nucleotide-bd_a/b_plait_sf"/>
</dbReference>
<dbReference type="CDD" id="cd00590">
    <property type="entry name" value="RRM_SF"/>
    <property type="match status" value="1"/>
</dbReference>
<evidence type="ECO:0000313" key="4">
    <source>
        <dbReference type="EMBL" id="KAL2043448.1"/>
    </source>
</evidence>
<reference evidence="4 5" key="1">
    <citation type="submission" date="2024-09" db="EMBL/GenBank/DDBJ databases">
        <title>Rethinking Asexuality: The Enigmatic Case of Functional Sexual Genes in Lepraria (Stereocaulaceae).</title>
        <authorList>
            <person name="Doellman M."/>
            <person name="Sun Y."/>
            <person name="Barcenas-Pena A."/>
            <person name="Lumbsch H.T."/>
            <person name="Grewe F."/>
        </authorList>
    </citation>
    <scope>NUCLEOTIDE SEQUENCE [LARGE SCALE GENOMIC DNA]</scope>
    <source>
        <strain evidence="4 5">Mercado 3170</strain>
    </source>
</reference>
<dbReference type="PROSITE" id="PS50102">
    <property type="entry name" value="RRM"/>
    <property type="match status" value="1"/>
</dbReference>
<organism evidence="4 5">
    <name type="scientific">Stereocaulon virgatum</name>
    <dbReference type="NCBI Taxonomy" id="373712"/>
    <lineage>
        <taxon>Eukaryota</taxon>
        <taxon>Fungi</taxon>
        <taxon>Dikarya</taxon>
        <taxon>Ascomycota</taxon>
        <taxon>Pezizomycotina</taxon>
        <taxon>Lecanoromycetes</taxon>
        <taxon>OSLEUM clade</taxon>
        <taxon>Lecanoromycetidae</taxon>
        <taxon>Lecanorales</taxon>
        <taxon>Lecanorineae</taxon>
        <taxon>Stereocaulaceae</taxon>
        <taxon>Stereocaulon</taxon>
    </lineage>
</organism>
<proteinExistence type="predicted"/>
<keyword evidence="1" id="KW-0694">RNA-binding</keyword>
<gene>
    <name evidence="4" type="ORF">N7G274_003755</name>
</gene>
<dbReference type="Proteomes" id="UP001590950">
    <property type="component" value="Unassembled WGS sequence"/>
</dbReference>
<name>A0ABR4AJ45_9LECA</name>
<evidence type="ECO:0000259" key="3">
    <source>
        <dbReference type="PROSITE" id="PS50102"/>
    </source>
</evidence>
<comment type="caution">
    <text evidence="4">The sequence shown here is derived from an EMBL/GenBank/DDBJ whole genome shotgun (WGS) entry which is preliminary data.</text>
</comment>
<dbReference type="SUPFAM" id="SSF54928">
    <property type="entry name" value="RNA-binding domain, RBD"/>
    <property type="match status" value="1"/>
</dbReference>
<accession>A0ABR4AJ45</accession>